<dbReference type="GO" id="GO:0003755">
    <property type="term" value="F:peptidyl-prolyl cis-trans isomerase activity"/>
    <property type="evidence" value="ECO:0007669"/>
    <property type="project" value="UniProtKB-EC"/>
</dbReference>
<dbReference type="InterPro" id="IPR029000">
    <property type="entry name" value="Cyclophilin-like_dom_sf"/>
</dbReference>
<keyword evidence="3" id="KW-0413">Isomerase</keyword>
<feature type="region of interest" description="Disordered" evidence="1">
    <location>
        <begin position="250"/>
        <end position="334"/>
    </location>
</feature>
<feature type="compositionally biased region" description="Acidic residues" evidence="1">
    <location>
        <begin position="266"/>
        <end position="275"/>
    </location>
</feature>
<dbReference type="Pfam" id="PF00160">
    <property type="entry name" value="Pro_isomerase"/>
    <property type="match status" value="1"/>
</dbReference>
<accession>A0A422QBZ8</accession>
<dbReference type="PRINTS" id="PR00153">
    <property type="entry name" value="CSAPPISMRASE"/>
</dbReference>
<name>A0A422QBZ8_9TRYP</name>
<dbReference type="GO" id="GO:0006457">
    <property type="term" value="P:protein folding"/>
    <property type="evidence" value="ECO:0007669"/>
    <property type="project" value="TreeGrafter"/>
</dbReference>
<evidence type="ECO:0000313" key="3">
    <source>
        <dbReference type="EMBL" id="RNF27487.1"/>
    </source>
</evidence>
<dbReference type="OrthoDB" id="271386at2759"/>
<proteinExistence type="predicted"/>
<dbReference type="PROSITE" id="PS50072">
    <property type="entry name" value="CSA_PPIASE_2"/>
    <property type="match status" value="1"/>
</dbReference>
<dbReference type="EC" id="5.2.1.8" evidence="3"/>
<feature type="domain" description="PPIase cyclophilin-type" evidence="2">
    <location>
        <begin position="78"/>
        <end position="241"/>
    </location>
</feature>
<dbReference type="AlphaFoldDB" id="A0A422QBZ8"/>
<evidence type="ECO:0000256" key="1">
    <source>
        <dbReference type="SAM" id="MobiDB-lite"/>
    </source>
</evidence>
<dbReference type="GeneID" id="40313900"/>
<dbReference type="Proteomes" id="UP000284403">
    <property type="component" value="Unassembled WGS sequence"/>
</dbReference>
<evidence type="ECO:0000259" key="2">
    <source>
        <dbReference type="PROSITE" id="PS50072"/>
    </source>
</evidence>
<dbReference type="PANTHER" id="PTHR11071">
    <property type="entry name" value="PEPTIDYL-PROLYL CIS-TRANS ISOMERASE"/>
    <property type="match status" value="1"/>
</dbReference>
<dbReference type="GO" id="GO:0016018">
    <property type="term" value="F:cyclosporin A binding"/>
    <property type="evidence" value="ECO:0007669"/>
    <property type="project" value="TreeGrafter"/>
</dbReference>
<sequence>MNLTTTSRLGCTLTQGSAVSGTRYASHSRPLERTACWMELACFGGFPKVPSLSGSMVQQRQDLLASTKGAGEPEVIIRVEFELFDDESPKTCANFRHLCAGQTTSRQGQTYLYQGLTPCYRGTYIHKIIPAFCAQGGDLTMRVDRGANYFSSFGRGWFADENKRHRLNKIGLLLMANNGPNSNGSQFFITTSDADEKALSGRHVCFGRITRGLDEFMREVAPYGDRNGYPSRFVVIVDCGVGPLPTTLGTVSSWGEAQEPPRQADAEEVQSEAESEGAAAVVAGGAVDTAASVEAKKGEEGVEEETTTVETVKQPSAATSEKKVAHVSFKEGCH</sequence>
<dbReference type="GO" id="GO:0097014">
    <property type="term" value="C:ciliary plasm"/>
    <property type="evidence" value="ECO:0007669"/>
    <property type="project" value="TreeGrafter"/>
</dbReference>
<dbReference type="InterPro" id="IPR002130">
    <property type="entry name" value="Cyclophilin-type_PPIase_dom"/>
</dbReference>
<dbReference type="RefSeq" id="XP_029232693.1">
    <property type="nucleotide sequence ID" value="XM_029367233.1"/>
</dbReference>
<feature type="compositionally biased region" description="Basic and acidic residues" evidence="1">
    <location>
        <begin position="320"/>
        <end position="334"/>
    </location>
</feature>
<dbReference type="PANTHER" id="PTHR11071:SF527">
    <property type="entry name" value="PEPTIDYL-PROLYL CIS-TRANS ISOMERASE"/>
    <property type="match status" value="1"/>
</dbReference>
<feature type="compositionally biased region" description="Low complexity" evidence="1">
    <location>
        <begin position="276"/>
        <end position="293"/>
    </location>
</feature>
<dbReference type="Gene3D" id="2.40.100.10">
    <property type="entry name" value="Cyclophilin-like"/>
    <property type="match status" value="1"/>
</dbReference>
<dbReference type="EMBL" id="MKKU01000005">
    <property type="protein sequence ID" value="RNF27487.1"/>
    <property type="molecule type" value="Genomic_DNA"/>
</dbReference>
<reference evidence="3 4" key="1">
    <citation type="journal article" date="2018" name="BMC Genomics">
        <title>Genomic comparison of Trypanosoma conorhini and Trypanosoma rangeli to Trypanosoma cruzi strains of high and low virulence.</title>
        <authorList>
            <person name="Bradwell K.R."/>
            <person name="Koparde V.N."/>
            <person name="Matveyev A.V."/>
            <person name="Serrano M.G."/>
            <person name="Alves J.M."/>
            <person name="Parikh H."/>
            <person name="Huang B."/>
            <person name="Lee V."/>
            <person name="Espinosa-Alvarez O."/>
            <person name="Ortiz P.A."/>
            <person name="Costa-Martins A.G."/>
            <person name="Teixeira M.M."/>
            <person name="Buck G.A."/>
        </authorList>
    </citation>
    <scope>NUCLEOTIDE SEQUENCE [LARGE SCALE GENOMIC DNA]</scope>
    <source>
        <strain evidence="3 4">025E</strain>
    </source>
</reference>
<dbReference type="GO" id="GO:0005634">
    <property type="term" value="C:nucleus"/>
    <property type="evidence" value="ECO:0007669"/>
    <property type="project" value="TreeGrafter"/>
</dbReference>
<comment type="caution">
    <text evidence="3">The sequence shown here is derived from an EMBL/GenBank/DDBJ whole genome shotgun (WGS) entry which is preliminary data.</text>
</comment>
<protein>
    <submittedName>
        <fullName evidence="3">Cyclophilin</fullName>
        <ecNumber evidence="3">5.2.1.8</ecNumber>
    </submittedName>
</protein>
<dbReference type="SUPFAM" id="SSF50891">
    <property type="entry name" value="Cyclophilin-like"/>
    <property type="match status" value="1"/>
</dbReference>
<keyword evidence="4" id="KW-1185">Reference proteome</keyword>
<organism evidence="3 4">
    <name type="scientific">Trypanosoma conorhini</name>
    <dbReference type="NCBI Taxonomy" id="83891"/>
    <lineage>
        <taxon>Eukaryota</taxon>
        <taxon>Discoba</taxon>
        <taxon>Euglenozoa</taxon>
        <taxon>Kinetoplastea</taxon>
        <taxon>Metakinetoplastina</taxon>
        <taxon>Trypanosomatida</taxon>
        <taxon>Trypanosomatidae</taxon>
        <taxon>Trypanosoma</taxon>
    </lineage>
</organism>
<evidence type="ECO:0000313" key="4">
    <source>
        <dbReference type="Proteomes" id="UP000284403"/>
    </source>
</evidence>
<gene>
    <name evidence="3" type="ORF">Tco025E_00289</name>
</gene>